<organism evidence="2 3">
    <name type="scientific">Phyllosticta citribraziliensis</name>
    <dbReference type="NCBI Taxonomy" id="989973"/>
    <lineage>
        <taxon>Eukaryota</taxon>
        <taxon>Fungi</taxon>
        <taxon>Dikarya</taxon>
        <taxon>Ascomycota</taxon>
        <taxon>Pezizomycotina</taxon>
        <taxon>Dothideomycetes</taxon>
        <taxon>Dothideomycetes incertae sedis</taxon>
        <taxon>Botryosphaeriales</taxon>
        <taxon>Phyllostictaceae</taxon>
        <taxon>Phyllosticta</taxon>
    </lineage>
</organism>
<name>A0ABR1MD02_9PEZI</name>
<sequence length="422" mass="48208">MRMKVMIWIIFALTWLLAGASTLRLRQGSLSARQTDLLVDPYPCSLCDINDPLNVGPGTCTEARNDEEFCSINDESLAMSALDYLQNATFPLQQGSNEPIKWNIHGVSCELSFASYPTCGSAAKGPASKWWGFPFPTDDSSCPLELKQLEDTEIDKAQQMLVDFFKWLRGDFDLVRWPQGYGYPSTNWIAGRLLDLKEDDFELNAFTWDGLSLWKHLTREMGSVYHKERLALVQKQVNNAKGILFRSARPNAFPGSKKDIGTVKSYQRNVTGVFQYLRQDEVWKLMTDTSKALESVFRTFDVLYGWDDNEVDMLGWPDRKEGEGRPGLRDLYCHWIDERLRNIEYNAGVWLQGAKAEFESKVITNPASPNEKQQWLDQYDHGILSEDAFKFPRVHQDEVNGVFMNSEFSMWNSDLGPAGPFP</sequence>
<evidence type="ECO:0000313" key="3">
    <source>
        <dbReference type="Proteomes" id="UP001360953"/>
    </source>
</evidence>
<accession>A0ABR1MD02</accession>
<keyword evidence="1" id="KW-0732">Signal</keyword>
<dbReference type="EMBL" id="JBBPEH010000001">
    <property type="protein sequence ID" value="KAK7545133.1"/>
    <property type="molecule type" value="Genomic_DNA"/>
</dbReference>
<dbReference type="Proteomes" id="UP001360953">
    <property type="component" value="Unassembled WGS sequence"/>
</dbReference>
<keyword evidence="3" id="KW-1185">Reference proteome</keyword>
<comment type="caution">
    <text evidence="2">The sequence shown here is derived from an EMBL/GenBank/DDBJ whole genome shotgun (WGS) entry which is preliminary data.</text>
</comment>
<proteinExistence type="predicted"/>
<dbReference type="GeneID" id="92036441"/>
<reference evidence="2 3" key="1">
    <citation type="submission" date="2024-04" db="EMBL/GenBank/DDBJ databases">
        <title>Phyllosticta paracitricarpa is synonymous to the EU quarantine fungus P. citricarpa based on phylogenomic analyses.</title>
        <authorList>
            <consortium name="Lawrence Berkeley National Laboratory"/>
            <person name="Van ingen-buijs V.A."/>
            <person name="Van westerhoven A.C."/>
            <person name="Haridas S."/>
            <person name="Skiadas P."/>
            <person name="Martin F."/>
            <person name="Groenewald J.Z."/>
            <person name="Crous P.W."/>
            <person name="Seidl M.F."/>
        </authorList>
    </citation>
    <scope>NUCLEOTIDE SEQUENCE [LARGE SCALE GENOMIC DNA]</scope>
    <source>
        <strain evidence="2 3">CPC 17464</strain>
    </source>
</reference>
<feature type="signal peptide" evidence="1">
    <location>
        <begin position="1"/>
        <end position="20"/>
    </location>
</feature>
<evidence type="ECO:0000313" key="2">
    <source>
        <dbReference type="EMBL" id="KAK7545133.1"/>
    </source>
</evidence>
<dbReference type="RefSeq" id="XP_066660368.1">
    <property type="nucleotide sequence ID" value="XM_066803535.1"/>
</dbReference>
<evidence type="ECO:0000256" key="1">
    <source>
        <dbReference type="SAM" id="SignalP"/>
    </source>
</evidence>
<protein>
    <submittedName>
        <fullName evidence="2">Uncharacterized protein</fullName>
    </submittedName>
</protein>
<feature type="chain" id="PRO_5047010755" evidence="1">
    <location>
        <begin position="21"/>
        <end position="422"/>
    </location>
</feature>
<gene>
    <name evidence="2" type="ORF">J3D65DRAFT_673813</name>
</gene>